<evidence type="ECO:0000313" key="2">
    <source>
        <dbReference type="Proteomes" id="UP000324748"/>
    </source>
</evidence>
<dbReference type="AlphaFoldDB" id="A0A5B0MYD4"/>
<dbReference type="Proteomes" id="UP000324748">
    <property type="component" value="Unassembled WGS sequence"/>
</dbReference>
<gene>
    <name evidence="1" type="ORF">PGT21_000970</name>
</gene>
<organism evidence="1 2">
    <name type="scientific">Puccinia graminis f. sp. tritici</name>
    <dbReference type="NCBI Taxonomy" id="56615"/>
    <lineage>
        <taxon>Eukaryota</taxon>
        <taxon>Fungi</taxon>
        <taxon>Dikarya</taxon>
        <taxon>Basidiomycota</taxon>
        <taxon>Pucciniomycotina</taxon>
        <taxon>Pucciniomycetes</taxon>
        <taxon>Pucciniales</taxon>
        <taxon>Pucciniaceae</taxon>
        <taxon>Puccinia</taxon>
    </lineage>
</organism>
<evidence type="ECO:0000313" key="1">
    <source>
        <dbReference type="EMBL" id="KAA1082025.1"/>
    </source>
</evidence>
<reference evidence="1 2" key="1">
    <citation type="submission" date="2019-05" db="EMBL/GenBank/DDBJ databases">
        <title>Emergence of the Ug99 lineage of the wheat stem rust pathogen through somatic hybridization.</title>
        <authorList>
            <person name="Li F."/>
            <person name="Upadhyaya N.M."/>
            <person name="Sperschneider J."/>
            <person name="Matny O."/>
            <person name="Nguyen-Phuc H."/>
            <person name="Mago R."/>
            <person name="Raley C."/>
            <person name="Miller M.E."/>
            <person name="Silverstein K.A.T."/>
            <person name="Henningsen E."/>
            <person name="Hirsch C.D."/>
            <person name="Visser B."/>
            <person name="Pretorius Z.A."/>
            <person name="Steffenson B.J."/>
            <person name="Schwessinger B."/>
            <person name="Dodds P.N."/>
            <person name="Figueroa M."/>
        </authorList>
    </citation>
    <scope>NUCLEOTIDE SEQUENCE [LARGE SCALE GENOMIC DNA]</scope>
    <source>
        <strain evidence="1">21-0</strain>
    </source>
</reference>
<keyword evidence="2" id="KW-1185">Reference proteome</keyword>
<sequence length="56" mass="6403">MRWLYPSHLCVTLYCAYGYPNLHLPLLYIIQFSLNSGLYLQATPVLVGNCCTTYSL</sequence>
<dbReference type="EMBL" id="VSWC01000120">
    <property type="protein sequence ID" value="KAA1082025.1"/>
    <property type="molecule type" value="Genomic_DNA"/>
</dbReference>
<name>A0A5B0MYD4_PUCGR</name>
<proteinExistence type="predicted"/>
<comment type="caution">
    <text evidence="1">The sequence shown here is derived from an EMBL/GenBank/DDBJ whole genome shotgun (WGS) entry which is preliminary data.</text>
</comment>
<accession>A0A5B0MYD4</accession>
<protein>
    <submittedName>
        <fullName evidence="1">Uncharacterized protein</fullName>
    </submittedName>
</protein>